<protein>
    <recommendedName>
        <fullName evidence="5">Xylanolytic transcriptional activator regulatory domain-containing protein</fullName>
    </recommendedName>
</protein>
<feature type="region of interest" description="Disordered" evidence="4">
    <location>
        <begin position="20"/>
        <end position="51"/>
    </location>
</feature>
<accession>A0A0C3GCX0</accession>
<dbReference type="STRING" id="913774.A0A0C3GCX0"/>
<evidence type="ECO:0000256" key="4">
    <source>
        <dbReference type="SAM" id="MobiDB-lite"/>
    </source>
</evidence>
<dbReference type="InParanoid" id="A0A0C3GCX0"/>
<proteinExistence type="predicted"/>
<evidence type="ECO:0000256" key="2">
    <source>
        <dbReference type="ARBA" id="ARBA00023163"/>
    </source>
</evidence>
<dbReference type="Proteomes" id="UP000054321">
    <property type="component" value="Unassembled WGS sequence"/>
</dbReference>
<keyword evidence="1" id="KW-0805">Transcription regulation</keyword>
<evidence type="ECO:0000256" key="1">
    <source>
        <dbReference type="ARBA" id="ARBA00023015"/>
    </source>
</evidence>
<keyword evidence="2" id="KW-0804">Transcription</keyword>
<keyword evidence="7" id="KW-1185">Reference proteome</keyword>
<dbReference type="AlphaFoldDB" id="A0A0C3GCX0"/>
<gene>
    <name evidence="6" type="ORF">OIDMADRAFT_35453</name>
</gene>
<dbReference type="OrthoDB" id="6509908at2759"/>
<evidence type="ECO:0000313" key="6">
    <source>
        <dbReference type="EMBL" id="KIM94005.1"/>
    </source>
</evidence>
<name>A0A0C3GCX0_OIDMZ</name>
<dbReference type="EMBL" id="KN832892">
    <property type="protein sequence ID" value="KIM94005.1"/>
    <property type="molecule type" value="Genomic_DNA"/>
</dbReference>
<dbReference type="PANTHER" id="PTHR47840">
    <property type="entry name" value="ZN(II)2CYS6 TRANSCRIPTION FACTOR (EUROFUNG)-RELATED"/>
    <property type="match status" value="1"/>
</dbReference>
<dbReference type="GO" id="GO:0008270">
    <property type="term" value="F:zinc ion binding"/>
    <property type="evidence" value="ECO:0007669"/>
    <property type="project" value="InterPro"/>
</dbReference>
<evidence type="ECO:0000256" key="3">
    <source>
        <dbReference type="ARBA" id="ARBA00023242"/>
    </source>
</evidence>
<reference evidence="6 7" key="1">
    <citation type="submission" date="2014-04" db="EMBL/GenBank/DDBJ databases">
        <authorList>
            <consortium name="DOE Joint Genome Institute"/>
            <person name="Kuo A."/>
            <person name="Martino E."/>
            <person name="Perotto S."/>
            <person name="Kohler A."/>
            <person name="Nagy L.G."/>
            <person name="Floudas D."/>
            <person name="Copeland A."/>
            <person name="Barry K.W."/>
            <person name="Cichocki N."/>
            <person name="Veneault-Fourrey C."/>
            <person name="LaButti K."/>
            <person name="Lindquist E.A."/>
            <person name="Lipzen A."/>
            <person name="Lundell T."/>
            <person name="Morin E."/>
            <person name="Murat C."/>
            <person name="Sun H."/>
            <person name="Tunlid A."/>
            <person name="Henrissat B."/>
            <person name="Grigoriev I.V."/>
            <person name="Hibbett D.S."/>
            <person name="Martin F."/>
            <person name="Nordberg H.P."/>
            <person name="Cantor M.N."/>
            <person name="Hua S.X."/>
        </authorList>
    </citation>
    <scope>NUCLEOTIDE SEQUENCE [LARGE SCALE GENOMIC DNA]</scope>
    <source>
        <strain evidence="6 7">Zn</strain>
    </source>
</reference>
<evidence type="ECO:0000259" key="5">
    <source>
        <dbReference type="SMART" id="SM00906"/>
    </source>
</evidence>
<feature type="compositionally biased region" description="Low complexity" evidence="4">
    <location>
        <begin position="35"/>
        <end position="47"/>
    </location>
</feature>
<dbReference type="GO" id="GO:0006351">
    <property type="term" value="P:DNA-templated transcription"/>
    <property type="evidence" value="ECO:0007669"/>
    <property type="project" value="InterPro"/>
</dbReference>
<organism evidence="6 7">
    <name type="scientific">Oidiodendron maius (strain Zn)</name>
    <dbReference type="NCBI Taxonomy" id="913774"/>
    <lineage>
        <taxon>Eukaryota</taxon>
        <taxon>Fungi</taxon>
        <taxon>Dikarya</taxon>
        <taxon>Ascomycota</taxon>
        <taxon>Pezizomycotina</taxon>
        <taxon>Leotiomycetes</taxon>
        <taxon>Leotiomycetes incertae sedis</taxon>
        <taxon>Myxotrichaceae</taxon>
        <taxon>Oidiodendron</taxon>
    </lineage>
</organism>
<evidence type="ECO:0000313" key="7">
    <source>
        <dbReference type="Proteomes" id="UP000054321"/>
    </source>
</evidence>
<keyword evidence="3" id="KW-0539">Nucleus</keyword>
<dbReference type="SMART" id="SM00906">
    <property type="entry name" value="Fungal_trans"/>
    <property type="match status" value="1"/>
</dbReference>
<feature type="domain" description="Xylanolytic transcriptional activator regulatory" evidence="5">
    <location>
        <begin position="260"/>
        <end position="335"/>
    </location>
</feature>
<dbReference type="GO" id="GO:0003677">
    <property type="term" value="F:DNA binding"/>
    <property type="evidence" value="ECO:0007669"/>
    <property type="project" value="InterPro"/>
</dbReference>
<dbReference type="InterPro" id="IPR007219">
    <property type="entry name" value="XnlR_reg_dom"/>
</dbReference>
<dbReference type="CDD" id="cd12148">
    <property type="entry name" value="fungal_TF_MHR"/>
    <property type="match status" value="1"/>
</dbReference>
<reference evidence="7" key="2">
    <citation type="submission" date="2015-01" db="EMBL/GenBank/DDBJ databases">
        <title>Evolutionary Origins and Diversification of the Mycorrhizal Mutualists.</title>
        <authorList>
            <consortium name="DOE Joint Genome Institute"/>
            <consortium name="Mycorrhizal Genomics Consortium"/>
            <person name="Kohler A."/>
            <person name="Kuo A."/>
            <person name="Nagy L.G."/>
            <person name="Floudas D."/>
            <person name="Copeland A."/>
            <person name="Barry K.W."/>
            <person name="Cichocki N."/>
            <person name="Veneault-Fourrey C."/>
            <person name="LaButti K."/>
            <person name="Lindquist E.A."/>
            <person name="Lipzen A."/>
            <person name="Lundell T."/>
            <person name="Morin E."/>
            <person name="Murat C."/>
            <person name="Riley R."/>
            <person name="Ohm R."/>
            <person name="Sun H."/>
            <person name="Tunlid A."/>
            <person name="Henrissat B."/>
            <person name="Grigoriev I.V."/>
            <person name="Hibbett D.S."/>
            <person name="Martin F."/>
        </authorList>
    </citation>
    <scope>NUCLEOTIDE SEQUENCE [LARGE SCALE GENOMIC DNA]</scope>
    <source>
        <strain evidence="7">Zn</strain>
    </source>
</reference>
<dbReference type="PANTHER" id="PTHR47840:SF1">
    <property type="entry name" value="ZN(II)2CYS6 TRANSCRIPTION FACTOR (EUROFUNG)"/>
    <property type="match status" value="1"/>
</dbReference>
<sequence>MPKANLSERVAQLEQQLASLHSNDDSIPRAMPKLSSTASHGTGHSSSNMSSDIPALELAEEPTLSAPDEIFPVLSLFDNDILTTDGKNGFGDTIYREFSTGSLKPPNIESSPHYQRSRIKRANICEILTELLPSHAAMYEILEAGGFWWGFLRKMYPFMCSEDEKMGLRTFVFLALNQDNPAVIASALSWIVLGINCLSPDLEKEPAQLPIPAAELVERYVSDIDRLVVSDDEVSISLEGIENMLLQCQLYSNAGRPRKSWIIIRRGLSHAVLLGLHRVTNLARTQSPQTRRRESIWCHLVECDTYLSLLLGLPSFMISMPEPEVGVINSGPASSLQYRKILSAISGRISQRNHSTLSSFLSQSSGIDHDLDRLASIMPPRWWHLAATPEDPATDLLDLHERIVAQFWYYQTKVYLHLPFMVQSPSDNRYDRNRLQCLAAAREMGRIYTCMRELSGGRISLCRLIDFQSFTAAVILILGLLGYAPQSVLEDPNQTAKDWVLIYQIMDVLRDTSSEQENLTARQALQCLQTLATIGRGRISGEEGMFKRRIFVPYFGMISIHPGSKYATCLHTQSARQADMESRERTEPVTASAQFRVGEPVIEIEAFNSAFLSSIAPEQNGFAQPIASSSISFPDTLAMDIDQDWNWMLNQDYQM</sequence>
<dbReference type="HOGENOM" id="CLU_004804_2_3_1"/>